<name>A0ABR1TSJ4_9PEZI</name>
<dbReference type="InterPro" id="IPR036866">
    <property type="entry name" value="RibonucZ/Hydroxyglut_hydro"/>
</dbReference>
<evidence type="ECO:0000313" key="7">
    <source>
        <dbReference type="Proteomes" id="UP001480595"/>
    </source>
</evidence>
<keyword evidence="2" id="KW-0479">Metal-binding</keyword>
<evidence type="ECO:0000256" key="3">
    <source>
        <dbReference type="ARBA" id="ARBA00022801"/>
    </source>
</evidence>
<sequence length="395" mass="43545">MASLPELNIPTSTSTVDVSIINSSGIIHGINTFLEMSRDVLLIKPIYYQWRFVEPAIAGHEWLATPCYSFLIRHAGLGRTLVFDLGIKKDWESLPPPLVQRFRDSGYTPIVPRHVREILDAGGVDTKSIEAVIWSHWHFDHTGDPSTFEPETALVVGPGCKDKIFPGYPENPSAAFNQVDVAGREIREIDFAESGLKIGRFAAFNYFGDGSFYLLDTPGHAVGHMCGLARVTTEPDSFIVMGGDAAHHGGEIRPHPWQPLPASISPNPFTGLSTTPCPGEMFEGILRDGKDQPFYLPAKPANAPQVHYDIPEAIESIKKLQEVDAYDNFLIVPAHDETFLHVADLFPKPANGFAKKGWAKQVRWAFLKDFAKAVGYEGNVAGKQDFSPIAKPNDI</sequence>
<keyword evidence="7" id="KW-1185">Reference proteome</keyword>
<dbReference type="Proteomes" id="UP001480595">
    <property type="component" value="Unassembled WGS sequence"/>
</dbReference>
<dbReference type="EMBL" id="JAQQWL010000011">
    <property type="protein sequence ID" value="KAK8049619.1"/>
    <property type="molecule type" value="Genomic_DNA"/>
</dbReference>
<dbReference type="SUPFAM" id="SSF56281">
    <property type="entry name" value="Metallo-hydrolase/oxidoreductase"/>
    <property type="match status" value="1"/>
</dbReference>
<evidence type="ECO:0000256" key="1">
    <source>
        <dbReference type="ARBA" id="ARBA00007749"/>
    </source>
</evidence>
<comment type="similarity">
    <text evidence="1">Belongs to the metallo-beta-lactamase superfamily.</text>
</comment>
<accession>A0ABR1TSJ4</accession>
<dbReference type="SMART" id="SM00849">
    <property type="entry name" value="Lactamase_B"/>
    <property type="match status" value="1"/>
</dbReference>
<dbReference type="PANTHER" id="PTHR42978:SF5">
    <property type="entry name" value="METALLO-BETA-LACTAMASE DOMAIN-CONTAINING PROTEIN"/>
    <property type="match status" value="1"/>
</dbReference>
<dbReference type="PANTHER" id="PTHR42978">
    <property type="entry name" value="QUORUM-QUENCHING LACTONASE YTNP-RELATED-RELATED"/>
    <property type="match status" value="1"/>
</dbReference>
<evidence type="ECO:0000256" key="4">
    <source>
        <dbReference type="ARBA" id="ARBA00022833"/>
    </source>
</evidence>
<organism evidence="6 7">
    <name type="scientific">Apiospora phragmitis</name>
    <dbReference type="NCBI Taxonomy" id="2905665"/>
    <lineage>
        <taxon>Eukaryota</taxon>
        <taxon>Fungi</taxon>
        <taxon>Dikarya</taxon>
        <taxon>Ascomycota</taxon>
        <taxon>Pezizomycotina</taxon>
        <taxon>Sordariomycetes</taxon>
        <taxon>Xylariomycetidae</taxon>
        <taxon>Amphisphaeriales</taxon>
        <taxon>Apiosporaceae</taxon>
        <taxon>Apiospora</taxon>
    </lineage>
</organism>
<feature type="domain" description="Metallo-beta-lactamase" evidence="5">
    <location>
        <begin position="66"/>
        <end position="285"/>
    </location>
</feature>
<protein>
    <submittedName>
        <fullName evidence="6">Metallo-hydrolase/oxidoreductase</fullName>
    </submittedName>
</protein>
<gene>
    <name evidence="6" type="ORF">PG994_011349</name>
</gene>
<evidence type="ECO:0000256" key="2">
    <source>
        <dbReference type="ARBA" id="ARBA00022723"/>
    </source>
</evidence>
<keyword evidence="3" id="KW-0378">Hydrolase</keyword>
<dbReference type="RefSeq" id="XP_066711868.1">
    <property type="nucleotide sequence ID" value="XM_066862758.1"/>
</dbReference>
<dbReference type="CDD" id="cd07730">
    <property type="entry name" value="metallo-hydrolase-like_MBL-fold"/>
    <property type="match status" value="1"/>
</dbReference>
<evidence type="ECO:0000259" key="5">
    <source>
        <dbReference type="SMART" id="SM00849"/>
    </source>
</evidence>
<dbReference type="Pfam" id="PF00753">
    <property type="entry name" value="Lactamase_B"/>
    <property type="match status" value="1"/>
</dbReference>
<dbReference type="InterPro" id="IPR051013">
    <property type="entry name" value="MBL_superfamily_lactonases"/>
</dbReference>
<dbReference type="GeneID" id="92095821"/>
<dbReference type="InterPro" id="IPR001279">
    <property type="entry name" value="Metallo-B-lactamas"/>
</dbReference>
<comment type="caution">
    <text evidence="6">The sequence shown here is derived from an EMBL/GenBank/DDBJ whole genome shotgun (WGS) entry which is preliminary data.</text>
</comment>
<dbReference type="Gene3D" id="3.60.15.10">
    <property type="entry name" value="Ribonuclease Z/Hydroxyacylglutathione hydrolase-like"/>
    <property type="match status" value="1"/>
</dbReference>
<reference evidence="6 7" key="1">
    <citation type="submission" date="2023-01" db="EMBL/GenBank/DDBJ databases">
        <title>Analysis of 21 Apiospora genomes using comparative genomics revels a genus with tremendous synthesis potential of carbohydrate active enzymes and secondary metabolites.</title>
        <authorList>
            <person name="Sorensen T."/>
        </authorList>
    </citation>
    <scope>NUCLEOTIDE SEQUENCE [LARGE SCALE GENOMIC DNA]</scope>
    <source>
        <strain evidence="6 7">CBS 135458</strain>
    </source>
</reference>
<evidence type="ECO:0000313" key="6">
    <source>
        <dbReference type="EMBL" id="KAK8049619.1"/>
    </source>
</evidence>
<keyword evidence="4" id="KW-0862">Zinc</keyword>
<proteinExistence type="inferred from homology"/>